<reference evidence="1 2" key="1">
    <citation type="submission" date="2018-10" db="EMBL/GenBank/DDBJ databases">
        <title>A high-quality apple genome assembly.</title>
        <authorList>
            <person name="Hu J."/>
        </authorList>
    </citation>
    <scope>NUCLEOTIDE SEQUENCE [LARGE SCALE GENOMIC DNA]</scope>
    <source>
        <strain evidence="2">cv. HFTH1</strain>
        <tissue evidence="1">Young leaf</tissue>
    </source>
</reference>
<gene>
    <name evidence="1" type="ORF">DVH24_029800</name>
</gene>
<dbReference type="AlphaFoldDB" id="A0A498HWS7"/>
<protein>
    <submittedName>
        <fullName evidence="1">Uncharacterized protein</fullName>
    </submittedName>
</protein>
<organism evidence="1 2">
    <name type="scientific">Malus domestica</name>
    <name type="common">Apple</name>
    <name type="synonym">Pyrus malus</name>
    <dbReference type="NCBI Taxonomy" id="3750"/>
    <lineage>
        <taxon>Eukaryota</taxon>
        <taxon>Viridiplantae</taxon>
        <taxon>Streptophyta</taxon>
        <taxon>Embryophyta</taxon>
        <taxon>Tracheophyta</taxon>
        <taxon>Spermatophyta</taxon>
        <taxon>Magnoliopsida</taxon>
        <taxon>eudicotyledons</taxon>
        <taxon>Gunneridae</taxon>
        <taxon>Pentapetalae</taxon>
        <taxon>rosids</taxon>
        <taxon>fabids</taxon>
        <taxon>Rosales</taxon>
        <taxon>Rosaceae</taxon>
        <taxon>Amygdaloideae</taxon>
        <taxon>Maleae</taxon>
        <taxon>Malus</taxon>
    </lineage>
</organism>
<accession>A0A498HWS7</accession>
<proteinExistence type="predicted"/>
<dbReference type="EMBL" id="RDQH01000341">
    <property type="protein sequence ID" value="RXH75079.1"/>
    <property type="molecule type" value="Genomic_DNA"/>
</dbReference>
<keyword evidence="2" id="KW-1185">Reference proteome</keyword>
<dbReference type="STRING" id="3750.A0A498HWS7"/>
<sequence>MPQQTRERDIGSYYGIRNSVSCNISPFTSFQKPAASYAALQAQEAVQGMPEKQELGLGWSYGNYVPHDLLPPIPSLRGSIQFQEHDAHHVLQAKKVIATQGIPKQPPERGPGSYCEIQNSVLNDASSFLSFKHSIQLQEPAAPQAQQSQKAIAAEKNVNYKIVNYVPSYIPSVPSIQHLIQICSKPFEKQLMQNDVTRDLRLKDCDVETHILSLLKPSEDLKQCIWITAYDIAGNMYKMIFKAIKIVMPLPV</sequence>
<dbReference type="Proteomes" id="UP000290289">
    <property type="component" value="Chromosome 15"/>
</dbReference>
<evidence type="ECO:0000313" key="1">
    <source>
        <dbReference type="EMBL" id="RXH75079.1"/>
    </source>
</evidence>
<evidence type="ECO:0000313" key="2">
    <source>
        <dbReference type="Proteomes" id="UP000290289"/>
    </source>
</evidence>
<name>A0A498HWS7_MALDO</name>
<comment type="caution">
    <text evidence="1">The sequence shown here is derived from an EMBL/GenBank/DDBJ whole genome shotgun (WGS) entry which is preliminary data.</text>
</comment>